<name>A0AAD8LLQ3_BABGI</name>
<dbReference type="EMBL" id="JAVEPI010000005">
    <property type="protein sequence ID" value="KAK1441743.1"/>
    <property type="molecule type" value="Genomic_DNA"/>
</dbReference>
<evidence type="ECO:0000313" key="1">
    <source>
        <dbReference type="EMBL" id="KAK1441743.1"/>
    </source>
</evidence>
<dbReference type="AlphaFoldDB" id="A0AAD8LLQ3"/>
<comment type="caution">
    <text evidence="1">The sequence shown here is derived from an EMBL/GenBank/DDBJ whole genome shotgun (WGS) entry which is preliminary data.</text>
</comment>
<keyword evidence="2" id="KW-1185">Reference proteome</keyword>
<accession>A0AAD8LLQ3</accession>
<evidence type="ECO:0000313" key="2">
    <source>
        <dbReference type="Proteomes" id="UP001230268"/>
    </source>
</evidence>
<gene>
    <name evidence="1" type="ORF">BgAZ_500750</name>
</gene>
<proteinExistence type="predicted"/>
<sequence>MAVKWSLEETEQFLRYARHSLNAQERASFERSLRLEADSCRHRQCRDGTEQVASQPKEDSDHCHRFQKGQDDVIGKCVDELWNSDQQFAVVVQEALENAVNSYERVKEKGLKDGLKLSQEVDRNIMSTAWKQSFTKSLIKASSMKIQEQCRRRATDGSLCAMSGMMPLAALMSVAVEDYSTLEPEVIRNLMTDGIGVQNRYAGVNTSSLTRELEFIQYNGAFNLVQDANSVYEGCSVLWMKPEHLSPEHQKETLAAVKNIKCLPFELCKRCKLMLQVMSFLRVVLMSNEGAKIKRHQDSLEAGVMFTVLYVASLRSEGPVHLKVNAQDKSMEIKLEPDMLILLKYVQGINMQTEFRSNVFYEINPFSGKMFIISSMITGAQ</sequence>
<reference evidence="1" key="1">
    <citation type="submission" date="2023-08" db="EMBL/GenBank/DDBJ databases">
        <title>Draft sequence of the Babesia gibsoni genome.</title>
        <authorList>
            <person name="Yamagishi J.Y."/>
            <person name="Xuan X.X."/>
        </authorList>
    </citation>
    <scope>NUCLEOTIDE SEQUENCE</scope>
    <source>
        <strain evidence="1">Azabu</strain>
    </source>
</reference>
<organism evidence="1 2">
    <name type="scientific">Babesia gibsoni</name>
    <dbReference type="NCBI Taxonomy" id="33632"/>
    <lineage>
        <taxon>Eukaryota</taxon>
        <taxon>Sar</taxon>
        <taxon>Alveolata</taxon>
        <taxon>Apicomplexa</taxon>
        <taxon>Aconoidasida</taxon>
        <taxon>Piroplasmida</taxon>
        <taxon>Babesiidae</taxon>
        <taxon>Babesia</taxon>
    </lineage>
</organism>
<dbReference type="Proteomes" id="UP001230268">
    <property type="component" value="Unassembled WGS sequence"/>
</dbReference>
<protein>
    <submittedName>
        <fullName evidence="1">Uncharacterized protein</fullName>
    </submittedName>
</protein>